<feature type="non-terminal residue" evidence="4">
    <location>
        <position position="453"/>
    </location>
</feature>
<sequence>MDFARKQLEKYGWTAGKGLGKNENGISEALKPKIKRSVTGVGHDLASDFTEHWWNNLYNKAAKNVEVEEVNGKVKKIKCKDKNFEITNNAWQMKKKTKGESSEKQYGDYFVKSAILSNGGSKIENVNKSDSDDEGLIKDIVKITDEELFAACEGRTAHKGARHGLKALGKLARIEQQEKTLLNQAKYNDYSHKSNQKIEVELKKVDSQEEINTIFNNEQVEKKNKKKIRKNIHDEICYEVSVTPTFIKGSIDCSEENSQIKISKLYKKKKRKRKNNSDFAIENNTEVEHNVSKKKKKITSDNLTARRLTRVGKYLALDKLATFFNIIKQNGGIRGSLYKLYRQDELKDGVLVGEDKFGNKYFENPRYFFSRNRWVEYSDKFNMDYDGSQVPAEWFGWLHYKTDLPPHEDPNRPKYKWMLDYNENMSGTTGQFTPYSTTKSKIEPWIPPRKSSV</sequence>
<accession>A0ABN8IJ85</accession>
<gene>
    <name evidence="4" type="ORF">IPOD504_LOCUS9511</name>
</gene>
<dbReference type="PANTHER" id="PTHR23149">
    <property type="entry name" value="G PATCH DOMAIN CONTAINING PROTEIN"/>
    <property type="match status" value="1"/>
</dbReference>
<dbReference type="Pfam" id="PF01585">
    <property type="entry name" value="G-patch"/>
    <property type="match status" value="1"/>
</dbReference>
<organism evidence="4 5">
    <name type="scientific">Iphiclides podalirius</name>
    <name type="common">scarce swallowtail</name>
    <dbReference type="NCBI Taxonomy" id="110791"/>
    <lineage>
        <taxon>Eukaryota</taxon>
        <taxon>Metazoa</taxon>
        <taxon>Ecdysozoa</taxon>
        <taxon>Arthropoda</taxon>
        <taxon>Hexapoda</taxon>
        <taxon>Insecta</taxon>
        <taxon>Pterygota</taxon>
        <taxon>Neoptera</taxon>
        <taxon>Endopterygota</taxon>
        <taxon>Lepidoptera</taxon>
        <taxon>Glossata</taxon>
        <taxon>Ditrysia</taxon>
        <taxon>Papilionoidea</taxon>
        <taxon>Papilionidae</taxon>
        <taxon>Papilioninae</taxon>
        <taxon>Iphiclides</taxon>
    </lineage>
</organism>
<dbReference type="Proteomes" id="UP000837857">
    <property type="component" value="Chromosome 23"/>
</dbReference>
<evidence type="ECO:0000313" key="4">
    <source>
        <dbReference type="EMBL" id="CAH2056274.1"/>
    </source>
</evidence>
<evidence type="ECO:0000259" key="3">
    <source>
        <dbReference type="PROSITE" id="PS50174"/>
    </source>
</evidence>
<reference evidence="4" key="1">
    <citation type="submission" date="2022-03" db="EMBL/GenBank/DDBJ databases">
        <authorList>
            <person name="Martin H S."/>
        </authorList>
    </citation>
    <scope>NUCLEOTIDE SEQUENCE</scope>
</reference>
<dbReference type="InterPro" id="IPR007763">
    <property type="entry name" value="NDUFA12"/>
</dbReference>
<dbReference type="Pfam" id="PF05071">
    <property type="entry name" value="NDUFA12"/>
    <property type="match status" value="1"/>
</dbReference>
<dbReference type="InterPro" id="IPR000467">
    <property type="entry name" value="G_patch_dom"/>
</dbReference>
<keyword evidence="5" id="KW-1185">Reference proteome</keyword>
<evidence type="ECO:0000256" key="1">
    <source>
        <dbReference type="ARBA" id="ARBA00007355"/>
    </source>
</evidence>
<dbReference type="InterPro" id="IPR050656">
    <property type="entry name" value="PINX1"/>
</dbReference>
<proteinExistence type="inferred from homology"/>
<evidence type="ECO:0000256" key="2">
    <source>
        <dbReference type="ARBA" id="ARBA00040365"/>
    </source>
</evidence>
<dbReference type="PANTHER" id="PTHR23149:SF9">
    <property type="entry name" value="G PATCH DOMAIN-CONTAINING PROTEIN 4"/>
    <property type="match status" value="1"/>
</dbReference>
<evidence type="ECO:0000313" key="5">
    <source>
        <dbReference type="Proteomes" id="UP000837857"/>
    </source>
</evidence>
<feature type="domain" description="G-patch" evidence="3">
    <location>
        <begin position="1"/>
        <end position="46"/>
    </location>
</feature>
<dbReference type="EMBL" id="OW152835">
    <property type="protein sequence ID" value="CAH2056274.1"/>
    <property type="molecule type" value="Genomic_DNA"/>
</dbReference>
<comment type="similarity">
    <text evidence="1">Belongs to the complex I NDUFA12 subunit family.</text>
</comment>
<protein>
    <recommendedName>
        <fullName evidence="2">G patch domain-containing protein 4</fullName>
    </recommendedName>
</protein>
<dbReference type="SMART" id="SM00443">
    <property type="entry name" value="G_patch"/>
    <property type="match status" value="1"/>
</dbReference>
<dbReference type="PROSITE" id="PS50174">
    <property type="entry name" value="G_PATCH"/>
    <property type="match status" value="1"/>
</dbReference>
<name>A0ABN8IJ85_9NEOP</name>